<proteinExistence type="predicted"/>
<comment type="caution">
    <text evidence="1">The sequence shown here is derived from an EMBL/GenBank/DDBJ whole genome shotgun (WGS) entry which is preliminary data.</text>
</comment>
<evidence type="ECO:0000313" key="1">
    <source>
        <dbReference type="EMBL" id="KAH7861308.1"/>
    </source>
</evidence>
<reference evidence="1 2" key="1">
    <citation type="journal article" date="2021" name="Hortic Res">
        <title>High-quality reference genome and annotation aids understanding of berry development for evergreen blueberry (Vaccinium darrowii).</title>
        <authorList>
            <person name="Yu J."/>
            <person name="Hulse-Kemp A.M."/>
            <person name="Babiker E."/>
            <person name="Staton M."/>
        </authorList>
    </citation>
    <scope>NUCLEOTIDE SEQUENCE [LARGE SCALE GENOMIC DNA]</scope>
    <source>
        <strain evidence="2">cv. NJ 8807/NJ 8810</strain>
        <tissue evidence="1">Young leaf</tissue>
    </source>
</reference>
<gene>
    <name evidence="1" type="ORF">Vadar_024440</name>
</gene>
<keyword evidence="2" id="KW-1185">Reference proteome</keyword>
<accession>A0ACB7Z601</accession>
<protein>
    <submittedName>
        <fullName evidence="1">Uncharacterized protein</fullName>
    </submittedName>
</protein>
<dbReference type="Proteomes" id="UP000828048">
    <property type="component" value="Chromosome 4"/>
</dbReference>
<evidence type="ECO:0000313" key="2">
    <source>
        <dbReference type="Proteomes" id="UP000828048"/>
    </source>
</evidence>
<sequence length="340" mass="38546">MSFEHVARFPTKLTWQKIWVCHNTNPQFKILPVFFPFSFLFTAVCVMGNVSGRKDEAGPSGFTSTTNEEGEEYMEEYVHGGAHVSYHAQGPFPESMVQSPPHSPRRYCSPLMFTPQVPINPLQRPNEMMHIQSRSAAQYSTQNAYSGTGIPTMITWGFDGKQVAIEGSWDNWKTRDFLQKSGKDFTIVKVLPSGVYHYRFIVDGQWRYSPDLPQERDDLGNIFHVLDLKDSVPEVLNNVPGSESPSSPISSYNNSPFNLEDFNEKLPELPPLLQLSPLDRPSSISDNPESLEKPLTAMLNHLYIQRGRTGQSLVALSSTHRFRTKYVTAVLYKPLKKVKK</sequence>
<dbReference type="EMBL" id="CM037154">
    <property type="protein sequence ID" value="KAH7861308.1"/>
    <property type="molecule type" value="Genomic_DNA"/>
</dbReference>
<organism evidence="1 2">
    <name type="scientific">Vaccinium darrowii</name>
    <dbReference type="NCBI Taxonomy" id="229202"/>
    <lineage>
        <taxon>Eukaryota</taxon>
        <taxon>Viridiplantae</taxon>
        <taxon>Streptophyta</taxon>
        <taxon>Embryophyta</taxon>
        <taxon>Tracheophyta</taxon>
        <taxon>Spermatophyta</taxon>
        <taxon>Magnoliopsida</taxon>
        <taxon>eudicotyledons</taxon>
        <taxon>Gunneridae</taxon>
        <taxon>Pentapetalae</taxon>
        <taxon>asterids</taxon>
        <taxon>Ericales</taxon>
        <taxon>Ericaceae</taxon>
        <taxon>Vaccinioideae</taxon>
        <taxon>Vaccinieae</taxon>
        <taxon>Vaccinium</taxon>
    </lineage>
</organism>
<name>A0ACB7Z601_9ERIC</name>